<feature type="domain" description="MobA/VirD2-like nuclease" evidence="1">
    <location>
        <begin position="126"/>
        <end position="212"/>
    </location>
</feature>
<reference evidence="2 3" key="1">
    <citation type="submission" date="2023-07" db="EMBL/GenBank/DDBJ databases">
        <title>Sorghum-associated microbial communities from plants grown in Nebraska, USA.</title>
        <authorList>
            <person name="Schachtman D."/>
        </authorList>
    </citation>
    <scope>NUCLEOTIDE SEQUENCE [LARGE SCALE GENOMIC DNA]</scope>
    <source>
        <strain evidence="2 3">BE240</strain>
    </source>
</reference>
<evidence type="ECO:0000259" key="1">
    <source>
        <dbReference type="Pfam" id="PF03432"/>
    </source>
</evidence>
<evidence type="ECO:0000313" key="2">
    <source>
        <dbReference type="EMBL" id="MDR7097441.1"/>
    </source>
</evidence>
<protein>
    <recommendedName>
        <fullName evidence="1">MobA/VirD2-like nuclease domain-containing protein</fullName>
    </recommendedName>
</protein>
<sequence length="297" mass="33646">MATPDNLDGILITWGDRLFYPGNRVVKVKPSPRLSGDAARQRAAVIRQRIAATVVRRAPQVMVKVTGGGRGLRAIAAHFRYISKNGRLEIEDQRGEIMRGKDVLHDLAEEWRFSGSYIPDGAEPGHRREAFNIMLSMPRGTDPLTVQRAAREFAQVELRDHKYIMVLHDHQANPHVHISVKAESTLGKRLNPRKSDLHRWRETFAEKLRGYGVDAEATRQVTRGQSRNYDSLWRIKARESGRLRAWRPDAKVNARALMTRAFAVEAWVDAYFGECDRSFRRIVTGGLSDVLSAVSVT</sequence>
<comment type="caution">
    <text evidence="2">The sequence shown here is derived from an EMBL/GenBank/DDBJ whole genome shotgun (WGS) entry which is preliminary data.</text>
</comment>
<evidence type="ECO:0000313" key="3">
    <source>
        <dbReference type="Proteomes" id="UP001265550"/>
    </source>
</evidence>
<proteinExistence type="predicted"/>
<dbReference type="Pfam" id="PF03432">
    <property type="entry name" value="Relaxase"/>
    <property type="match status" value="1"/>
</dbReference>
<keyword evidence="3" id="KW-1185">Reference proteome</keyword>
<organism evidence="2 3">
    <name type="scientific">Hydrogenophaga laconesensis</name>
    <dbReference type="NCBI Taxonomy" id="1805971"/>
    <lineage>
        <taxon>Bacteria</taxon>
        <taxon>Pseudomonadati</taxon>
        <taxon>Pseudomonadota</taxon>
        <taxon>Betaproteobacteria</taxon>
        <taxon>Burkholderiales</taxon>
        <taxon>Comamonadaceae</taxon>
        <taxon>Hydrogenophaga</taxon>
    </lineage>
</organism>
<dbReference type="EMBL" id="JAVDWE010000025">
    <property type="protein sequence ID" value="MDR7097441.1"/>
    <property type="molecule type" value="Genomic_DNA"/>
</dbReference>
<dbReference type="RefSeq" id="WP_310309807.1">
    <property type="nucleotide sequence ID" value="NZ_JAVDWE010000025.1"/>
</dbReference>
<gene>
    <name evidence="2" type="ORF">J2X09_005216</name>
</gene>
<accession>A0ABU1VIX3</accession>
<dbReference type="Gene3D" id="3.30.930.30">
    <property type="match status" value="1"/>
</dbReference>
<name>A0ABU1VIX3_9BURK</name>
<dbReference type="InterPro" id="IPR005094">
    <property type="entry name" value="Endonuclease_MobA/VirD2"/>
</dbReference>
<dbReference type="Proteomes" id="UP001265550">
    <property type="component" value="Unassembled WGS sequence"/>
</dbReference>